<reference evidence="1 2" key="1">
    <citation type="submission" date="2024-05" db="EMBL/GenBank/DDBJ databases">
        <authorList>
            <person name="Wallberg A."/>
        </authorList>
    </citation>
    <scope>NUCLEOTIDE SEQUENCE [LARGE SCALE GENOMIC DNA]</scope>
</reference>
<organism evidence="1 2">
    <name type="scientific">Meganyctiphanes norvegica</name>
    <name type="common">Northern krill</name>
    <name type="synonym">Thysanopoda norvegica</name>
    <dbReference type="NCBI Taxonomy" id="48144"/>
    <lineage>
        <taxon>Eukaryota</taxon>
        <taxon>Metazoa</taxon>
        <taxon>Ecdysozoa</taxon>
        <taxon>Arthropoda</taxon>
        <taxon>Crustacea</taxon>
        <taxon>Multicrustacea</taxon>
        <taxon>Malacostraca</taxon>
        <taxon>Eumalacostraca</taxon>
        <taxon>Eucarida</taxon>
        <taxon>Euphausiacea</taxon>
        <taxon>Euphausiidae</taxon>
        <taxon>Meganyctiphanes</taxon>
    </lineage>
</organism>
<dbReference type="AlphaFoldDB" id="A0AAV2PZN6"/>
<evidence type="ECO:0000313" key="2">
    <source>
        <dbReference type="Proteomes" id="UP001497623"/>
    </source>
</evidence>
<dbReference type="EMBL" id="CAXKWB010002396">
    <property type="protein sequence ID" value="CAL4066822.1"/>
    <property type="molecule type" value="Genomic_DNA"/>
</dbReference>
<gene>
    <name evidence="1" type="ORF">MNOR_LOCUS5999</name>
</gene>
<keyword evidence="2" id="KW-1185">Reference proteome</keyword>
<sequence>LSSHQWPRKDLLQSCPYVPSIVLCCVMPNLAQAVQKLLCSLFILNIFFVFTDGVRVIAALHLSATIKPNFGNIYFICMFLNLKGNFDLFTSSNSQYCVHVSIYATGSDLNAVNW</sequence>
<feature type="non-terminal residue" evidence="1">
    <location>
        <position position="1"/>
    </location>
</feature>
<name>A0AAV2PZN6_MEGNR</name>
<proteinExistence type="predicted"/>
<dbReference type="Proteomes" id="UP001497623">
    <property type="component" value="Unassembled WGS sequence"/>
</dbReference>
<comment type="caution">
    <text evidence="1">The sequence shown here is derived from an EMBL/GenBank/DDBJ whole genome shotgun (WGS) entry which is preliminary data.</text>
</comment>
<accession>A0AAV2PZN6</accession>
<protein>
    <submittedName>
        <fullName evidence="1">Uncharacterized protein</fullName>
    </submittedName>
</protein>
<evidence type="ECO:0000313" key="1">
    <source>
        <dbReference type="EMBL" id="CAL4066822.1"/>
    </source>
</evidence>